<sequence length="123" mass="14055">METGIQKLNFKPGGFNGLALGNQLMEMLRLVSIMQKYLILIKIALLREIWKLLLLLSPPSRENFIYIAKLTEQAECYQELVDVMKNVAKLNIELTVEERNILSVGYKNVAGSRRASRRMLSSI</sequence>
<dbReference type="PANTHER" id="PTHR18860">
    <property type="entry name" value="14-3-3 PROTEIN"/>
    <property type="match status" value="1"/>
</dbReference>
<dbReference type="InterPro" id="IPR000308">
    <property type="entry name" value="14-3-3"/>
</dbReference>
<accession>A0ABU6TME4</accession>
<dbReference type="EMBL" id="JASCZI010091330">
    <property type="protein sequence ID" value="MED6149964.1"/>
    <property type="molecule type" value="Genomic_DNA"/>
</dbReference>
<organism evidence="3 4">
    <name type="scientific">Stylosanthes scabra</name>
    <dbReference type="NCBI Taxonomy" id="79078"/>
    <lineage>
        <taxon>Eukaryota</taxon>
        <taxon>Viridiplantae</taxon>
        <taxon>Streptophyta</taxon>
        <taxon>Embryophyta</taxon>
        <taxon>Tracheophyta</taxon>
        <taxon>Spermatophyta</taxon>
        <taxon>Magnoliopsida</taxon>
        <taxon>eudicotyledons</taxon>
        <taxon>Gunneridae</taxon>
        <taxon>Pentapetalae</taxon>
        <taxon>rosids</taxon>
        <taxon>fabids</taxon>
        <taxon>Fabales</taxon>
        <taxon>Fabaceae</taxon>
        <taxon>Papilionoideae</taxon>
        <taxon>50 kb inversion clade</taxon>
        <taxon>dalbergioids sensu lato</taxon>
        <taxon>Dalbergieae</taxon>
        <taxon>Pterocarpus clade</taxon>
        <taxon>Stylosanthes</taxon>
    </lineage>
</organism>
<protein>
    <recommendedName>
        <fullName evidence="2">14-3-3 domain-containing protein</fullName>
    </recommendedName>
</protein>
<dbReference type="Proteomes" id="UP001341840">
    <property type="component" value="Unassembled WGS sequence"/>
</dbReference>
<dbReference type="InterPro" id="IPR023410">
    <property type="entry name" value="14-3-3_domain"/>
</dbReference>
<evidence type="ECO:0000259" key="2">
    <source>
        <dbReference type="Pfam" id="PF00244"/>
    </source>
</evidence>
<name>A0ABU6TME4_9FABA</name>
<evidence type="ECO:0000256" key="1">
    <source>
        <dbReference type="ARBA" id="ARBA00006141"/>
    </source>
</evidence>
<dbReference type="InterPro" id="IPR036815">
    <property type="entry name" value="14-3-3_dom_sf"/>
</dbReference>
<proteinExistence type="inferred from homology"/>
<comment type="similarity">
    <text evidence="1">Belongs to the 14-3-3 family.</text>
</comment>
<evidence type="ECO:0000313" key="3">
    <source>
        <dbReference type="EMBL" id="MED6149964.1"/>
    </source>
</evidence>
<comment type="caution">
    <text evidence="3">The sequence shown here is derived from an EMBL/GenBank/DDBJ whole genome shotgun (WGS) entry which is preliminary data.</text>
</comment>
<evidence type="ECO:0000313" key="4">
    <source>
        <dbReference type="Proteomes" id="UP001341840"/>
    </source>
</evidence>
<feature type="domain" description="14-3-3" evidence="2">
    <location>
        <begin position="68"/>
        <end position="123"/>
    </location>
</feature>
<dbReference type="Gene3D" id="1.20.190.20">
    <property type="entry name" value="14-3-3 domain"/>
    <property type="match status" value="1"/>
</dbReference>
<dbReference type="SUPFAM" id="SSF48445">
    <property type="entry name" value="14-3-3 protein"/>
    <property type="match status" value="1"/>
</dbReference>
<gene>
    <name evidence="3" type="ORF">PIB30_067622</name>
</gene>
<keyword evidence="4" id="KW-1185">Reference proteome</keyword>
<reference evidence="3 4" key="1">
    <citation type="journal article" date="2023" name="Plants (Basel)">
        <title>Bridging the Gap: Combining Genomics and Transcriptomics Approaches to Understand Stylosanthes scabra, an Orphan Legume from the Brazilian Caatinga.</title>
        <authorList>
            <person name="Ferreira-Neto J.R.C."/>
            <person name="da Silva M.D."/>
            <person name="Binneck E."/>
            <person name="de Melo N.F."/>
            <person name="da Silva R.H."/>
            <person name="de Melo A.L.T.M."/>
            <person name="Pandolfi V."/>
            <person name="Bustamante F.O."/>
            <person name="Brasileiro-Vidal A.C."/>
            <person name="Benko-Iseppon A.M."/>
        </authorList>
    </citation>
    <scope>NUCLEOTIDE SEQUENCE [LARGE SCALE GENOMIC DNA]</scope>
    <source>
        <tissue evidence="3">Leaves</tissue>
    </source>
</reference>
<dbReference type="Pfam" id="PF00244">
    <property type="entry name" value="14-3-3"/>
    <property type="match status" value="1"/>
</dbReference>